<evidence type="ECO:0000256" key="6">
    <source>
        <dbReference type="ARBA" id="ARBA00023002"/>
    </source>
</evidence>
<gene>
    <name evidence="9" type="ORF">FIBSPDRAFT_930361</name>
</gene>
<dbReference type="InterPro" id="IPR001128">
    <property type="entry name" value="Cyt_P450"/>
</dbReference>
<dbReference type="GO" id="GO:0016705">
    <property type="term" value="F:oxidoreductase activity, acting on paired donors, with incorporation or reduction of molecular oxygen"/>
    <property type="evidence" value="ECO:0007669"/>
    <property type="project" value="InterPro"/>
</dbReference>
<accession>A0A166MDE2</accession>
<dbReference type="CDD" id="cd11065">
    <property type="entry name" value="CYP64-like"/>
    <property type="match status" value="1"/>
</dbReference>
<evidence type="ECO:0000256" key="8">
    <source>
        <dbReference type="ARBA" id="ARBA00023033"/>
    </source>
</evidence>
<dbReference type="InterPro" id="IPR002401">
    <property type="entry name" value="Cyt_P450_E_grp-I"/>
</dbReference>
<evidence type="ECO:0000256" key="3">
    <source>
        <dbReference type="ARBA" id="ARBA00010617"/>
    </source>
</evidence>
<evidence type="ECO:0000256" key="4">
    <source>
        <dbReference type="ARBA" id="ARBA00022617"/>
    </source>
</evidence>
<dbReference type="Proteomes" id="UP000076532">
    <property type="component" value="Unassembled WGS sequence"/>
</dbReference>
<name>A0A166MDE2_9AGAM</name>
<reference evidence="9 10" key="1">
    <citation type="journal article" date="2016" name="Mol. Biol. Evol.">
        <title>Comparative Genomics of Early-Diverging Mushroom-Forming Fungi Provides Insights into the Origins of Lignocellulose Decay Capabilities.</title>
        <authorList>
            <person name="Nagy L.G."/>
            <person name="Riley R."/>
            <person name="Tritt A."/>
            <person name="Adam C."/>
            <person name="Daum C."/>
            <person name="Floudas D."/>
            <person name="Sun H."/>
            <person name="Yadav J.S."/>
            <person name="Pangilinan J."/>
            <person name="Larsson K.H."/>
            <person name="Matsuura K."/>
            <person name="Barry K."/>
            <person name="Labutti K."/>
            <person name="Kuo R."/>
            <person name="Ohm R.A."/>
            <person name="Bhattacharya S.S."/>
            <person name="Shirouzu T."/>
            <person name="Yoshinaga Y."/>
            <person name="Martin F.M."/>
            <person name="Grigoriev I.V."/>
            <person name="Hibbett D.S."/>
        </authorList>
    </citation>
    <scope>NUCLEOTIDE SEQUENCE [LARGE SCALE GENOMIC DNA]</scope>
    <source>
        <strain evidence="9 10">CBS 109695</strain>
    </source>
</reference>
<evidence type="ECO:0000313" key="10">
    <source>
        <dbReference type="Proteomes" id="UP000076532"/>
    </source>
</evidence>
<dbReference type="InterPro" id="IPR050364">
    <property type="entry name" value="Cytochrome_P450_fung"/>
</dbReference>
<dbReference type="SUPFAM" id="SSF48264">
    <property type="entry name" value="Cytochrome P450"/>
    <property type="match status" value="1"/>
</dbReference>
<protein>
    <submittedName>
        <fullName evidence="9">Cytochrome P450</fullName>
    </submittedName>
</protein>
<comment type="cofactor">
    <cofactor evidence="1">
        <name>heme</name>
        <dbReference type="ChEBI" id="CHEBI:30413"/>
    </cofactor>
</comment>
<keyword evidence="8" id="KW-0503">Monooxygenase</keyword>
<evidence type="ECO:0000313" key="9">
    <source>
        <dbReference type="EMBL" id="KZP23889.1"/>
    </source>
</evidence>
<evidence type="ECO:0000256" key="1">
    <source>
        <dbReference type="ARBA" id="ARBA00001971"/>
    </source>
</evidence>
<dbReference type="GO" id="GO:0004497">
    <property type="term" value="F:monooxygenase activity"/>
    <property type="evidence" value="ECO:0007669"/>
    <property type="project" value="UniProtKB-KW"/>
</dbReference>
<keyword evidence="6" id="KW-0560">Oxidoreductase</keyword>
<dbReference type="Gene3D" id="1.10.630.10">
    <property type="entry name" value="Cytochrome P450"/>
    <property type="match status" value="1"/>
</dbReference>
<evidence type="ECO:0000256" key="2">
    <source>
        <dbReference type="ARBA" id="ARBA00005179"/>
    </source>
</evidence>
<dbReference type="InterPro" id="IPR036396">
    <property type="entry name" value="Cyt_P450_sf"/>
</dbReference>
<keyword evidence="7" id="KW-0408">Iron</keyword>
<dbReference type="EMBL" id="KV417530">
    <property type="protein sequence ID" value="KZP23889.1"/>
    <property type="molecule type" value="Genomic_DNA"/>
</dbReference>
<evidence type="ECO:0000256" key="7">
    <source>
        <dbReference type="ARBA" id="ARBA00023004"/>
    </source>
</evidence>
<dbReference type="AlphaFoldDB" id="A0A166MDE2"/>
<dbReference type="STRING" id="436010.A0A166MDE2"/>
<dbReference type="Pfam" id="PF00067">
    <property type="entry name" value="p450"/>
    <property type="match status" value="1"/>
</dbReference>
<dbReference type="GO" id="GO:0020037">
    <property type="term" value="F:heme binding"/>
    <property type="evidence" value="ECO:0007669"/>
    <property type="project" value="InterPro"/>
</dbReference>
<comment type="pathway">
    <text evidence="2">Secondary metabolite biosynthesis.</text>
</comment>
<dbReference type="PRINTS" id="PR00463">
    <property type="entry name" value="EP450I"/>
</dbReference>
<keyword evidence="4" id="KW-0349">Heme</keyword>
<proteinExistence type="inferred from homology"/>
<evidence type="ECO:0000256" key="5">
    <source>
        <dbReference type="ARBA" id="ARBA00022723"/>
    </source>
</evidence>
<organism evidence="9 10">
    <name type="scientific">Athelia psychrophila</name>
    <dbReference type="NCBI Taxonomy" id="1759441"/>
    <lineage>
        <taxon>Eukaryota</taxon>
        <taxon>Fungi</taxon>
        <taxon>Dikarya</taxon>
        <taxon>Basidiomycota</taxon>
        <taxon>Agaricomycotina</taxon>
        <taxon>Agaricomycetes</taxon>
        <taxon>Agaricomycetidae</taxon>
        <taxon>Atheliales</taxon>
        <taxon>Atheliaceae</taxon>
        <taxon>Athelia</taxon>
    </lineage>
</organism>
<dbReference type="PANTHER" id="PTHR46300:SF7">
    <property type="entry name" value="P450, PUTATIVE (EUROFUNG)-RELATED"/>
    <property type="match status" value="1"/>
</dbReference>
<sequence length="535" mass="59363">MINPLNIAATSAVVLVVAVAGDRWSRNRRMRGSKLPPGPAGLPLLGNIFDFPKTEESLAYKAMSRKYESDIVQLTILGMSVIVLHDMKSVRDLMESRSSLYSDRPHSVMICELMGWGSNVVFSSYGDFWRASRKVMHQEFKPLAVHNFHPGQIKAARQLLRRLLDSPDLWLEHLKQQIAGATLDTIYGIDMAPKNDPYIDVLEDAIDGVTTAARPGAFLVDAISWLKYIPAWVPGADFQRKANIWKEYRASSAFNTYNACKQDIVEGSEKSSYCSRLLAGLDPSRDNSAEELIIRETAAAVYGAGVDTVVSVLGTFFLAMVMHPEVQAKAQAEIDAVVGPGRLPTFGEEDSLPYLSAVVKECLRWQNALPLGVPHRLMADDHYNGYFLSAGSIVVVNTWAILHDENTYPDPFSFKPERFMKDGQLDPTVQDPALVAFGYGRRIWFVIICLYQVPAIDFKRSPGRHLAIGNLWLTFASVLTAFNIAKAVDADGRQITPSGRYLQSLTSHVEPFKCAITPRSESVKDMILSTADEAM</sequence>
<dbReference type="PANTHER" id="PTHR46300">
    <property type="entry name" value="P450, PUTATIVE (EUROFUNG)-RELATED-RELATED"/>
    <property type="match status" value="1"/>
</dbReference>
<comment type="similarity">
    <text evidence="3">Belongs to the cytochrome P450 family.</text>
</comment>
<keyword evidence="5" id="KW-0479">Metal-binding</keyword>
<keyword evidence="10" id="KW-1185">Reference proteome</keyword>
<dbReference type="OrthoDB" id="2789670at2759"/>
<dbReference type="GO" id="GO:0005506">
    <property type="term" value="F:iron ion binding"/>
    <property type="evidence" value="ECO:0007669"/>
    <property type="project" value="InterPro"/>
</dbReference>